<organism evidence="1">
    <name type="scientific">viral metagenome</name>
    <dbReference type="NCBI Taxonomy" id="1070528"/>
    <lineage>
        <taxon>unclassified sequences</taxon>
        <taxon>metagenomes</taxon>
        <taxon>organismal metagenomes</taxon>
    </lineage>
</organism>
<dbReference type="AlphaFoldDB" id="A0A6C0EEW9"/>
<evidence type="ECO:0000313" key="1">
    <source>
        <dbReference type="EMBL" id="QHT26799.1"/>
    </source>
</evidence>
<protein>
    <recommendedName>
        <fullName evidence="2">NADAR domain-containing protein</fullName>
    </recommendedName>
</protein>
<accession>A0A6C0EEW9</accession>
<dbReference type="EMBL" id="MN739802">
    <property type="protein sequence ID" value="QHT26799.1"/>
    <property type="molecule type" value="Genomic_DNA"/>
</dbReference>
<name>A0A6C0EEW9_9ZZZZ</name>
<dbReference type="Gene3D" id="1.10.357.40">
    <property type="entry name" value="YbiA-like"/>
    <property type="match status" value="1"/>
</dbReference>
<proteinExistence type="predicted"/>
<dbReference type="SUPFAM" id="SSF143990">
    <property type="entry name" value="YbiA-like"/>
    <property type="match status" value="1"/>
</dbReference>
<dbReference type="InterPro" id="IPR037238">
    <property type="entry name" value="YbiA-like_sf"/>
</dbReference>
<reference evidence="1" key="1">
    <citation type="journal article" date="2020" name="Nature">
        <title>Giant virus diversity and host interactions through global metagenomics.</title>
        <authorList>
            <person name="Schulz F."/>
            <person name="Roux S."/>
            <person name="Paez-Espino D."/>
            <person name="Jungbluth S."/>
            <person name="Walsh D.A."/>
            <person name="Denef V.J."/>
            <person name="McMahon K.D."/>
            <person name="Konstantinidis K.T."/>
            <person name="Eloe-Fadrosh E.A."/>
            <person name="Kyrpides N.C."/>
            <person name="Woyke T."/>
        </authorList>
    </citation>
    <scope>NUCLEOTIDE SEQUENCE</scope>
    <source>
        <strain evidence="1">GVMAG-M-3300023179-2</strain>
    </source>
</reference>
<sequence length="359" mass="42301">MFPVDVDSEKCLGFYNSGQKDLMNILGGKYLGNYETFPRPHYISTDIFKKYKQFAIFSDWIKYPIYCSEAIYYAALTTYMNYDIGIQIAELIWSLTHGTRVFAFICNTYINYKTGKLSKVSNNENIRLSKYFHSILNRTLGQDIEAMMFALEIKYEIPEYRTFLLNTNDLYLQNHAPQNGRCPVWSDACDGSGKNILGACLMLVREIIRKKEKLPSTKWSERLGHYKLMSCNDSGKWWIYTDFYNQAQSWSELSKKEYGFEIGDKWKSIVTKSAKILEDFRLYLDKTLSNVQHDFFNSRLSSDEQLYQINLIYQNFITEKENPIFIENYDELFPINSNLTEIKKTIKMPHWKKKLSIIK</sequence>
<evidence type="ECO:0008006" key="2">
    <source>
        <dbReference type="Google" id="ProtNLM"/>
    </source>
</evidence>